<dbReference type="Gene3D" id="1.20.140.40">
    <property type="entry name" value="Invertase/pectin methylesterase inhibitor family protein"/>
    <property type="match status" value="1"/>
</dbReference>
<evidence type="ECO:0000256" key="2">
    <source>
        <dbReference type="ARBA" id="ARBA00023157"/>
    </source>
</evidence>
<comment type="caution">
    <text evidence="5">The sequence shown here is derived from an EMBL/GenBank/DDBJ whole genome shotgun (WGS) entry which is preliminary data.</text>
</comment>
<evidence type="ECO:0000313" key="6">
    <source>
        <dbReference type="Proteomes" id="UP000195402"/>
    </source>
</evidence>
<gene>
    <name evidence="5" type="ORF">BVC80_1543g217</name>
</gene>
<sequence>MTNFRVSNVIVNALLIFLITFTHHQWLPMFTVVRADGEFSFQQCQAAKDPEICQKCFDFDPRSKEADLVGLLNVIFDCMNYYASSMQDQMWRLNLNSTADAQTKQTYEDCVEWFTCAKSELFAAKLGLKIGDSITPSNSLLTALRYRDSCRYALSKTPDFKDGVPKDMKNELDGYFQLYDAASKMLENYGAEIIAD</sequence>
<evidence type="ECO:0000256" key="3">
    <source>
        <dbReference type="ARBA" id="ARBA00038471"/>
    </source>
</evidence>
<reference evidence="5 6" key="1">
    <citation type="journal article" date="2017" name="Mol. Plant">
        <title>The Genome of Medicinal Plant Macleaya cordata Provides New Insights into Benzylisoquinoline Alkaloids Metabolism.</title>
        <authorList>
            <person name="Liu X."/>
            <person name="Liu Y."/>
            <person name="Huang P."/>
            <person name="Ma Y."/>
            <person name="Qing Z."/>
            <person name="Tang Q."/>
            <person name="Cao H."/>
            <person name="Cheng P."/>
            <person name="Zheng Y."/>
            <person name="Yuan Z."/>
            <person name="Zhou Y."/>
            <person name="Liu J."/>
            <person name="Tang Z."/>
            <person name="Zhuo Y."/>
            <person name="Zhang Y."/>
            <person name="Yu L."/>
            <person name="Huang J."/>
            <person name="Yang P."/>
            <person name="Peng Q."/>
            <person name="Zhang J."/>
            <person name="Jiang W."/>
            <person name="Zhang Z."/>
            <person name="Lin K."/>
            <person name="Ro D.K."/>
            <person name="Chen X."/>
            <person name="Xiong X."/>
            <person name="Shang Y."/>
            <person name="Huang S."/>
            <person name="Zeng J."/>
        </authorList>
    </citation>
    <scope>NUCLEOTIDE SEQUENCE [LARGE SCALE GENOMIC DNA]</scope>
    <source>
        <strain evidence="6">cv. BLH2017</strain>
        <tissue evidence="5">Root</tissue>
    </source>
</reference>
<comment type="similarity">
    <text evidence="3">Belongs to the PMEI family.</text>
</comment>
<keyword evidence="6" id="KW-1185">Reference proteome</keyword>
<dbReference type="InParanoid" id="A0A200R210"/>
<organism evidence="5 6">
    <name type="scientific">Macleaya cordata</name>
    <name type="common">Five-seeded plume-poppy</name>
    <name type="synonym">Bocconia cordata</name>
    <dbReference type="NCBI Taxonomy" id="56857"/>
    <lineage>
        <taxon>Eukaryota</taxon>
        <taxon>Viridiplantae</taxon>
        <taxon>Streptophyta</taxon>
        <taxon>Embryophyta</taxon>
        <taxon>Tracheophyta</taxon>
        <taxon>Spermatophyta</taxon>
        <taxon>Magnoliopsida</taxon>
        <taxon>Ranunculales</taxon>
        <taxon>Papaveraceae</taxon>
        <taxon>Papaveroideae</taxon>
        <taxon>Macleaya</taxon>
    </lineage>
</organism>
<dbReference type="InterPro" id="IPR052421">
    <property type="entry name" value="PCW_Enzyme_Inhibitor"/>
</dbReference>
<accession>A0A200R210</accession>
<dbReference type="PANTHER" id="PTHR36710:SF18">
    <property type="entry name" value="PECTINESTERASE INHIBITOR 5-RELATED"/>
    <property type="match status" value="1"/>
</dbReference>
<evidence type="ECO:0000259" key="4">
    <source>
        <dbReference type="Pfam" id="PF04043"/>
    </source>
</evidence>
<dbReference type="OrthoDB" id="764172at2759"/>
<dbReference type="EMBL" id="MVGT01000481">
    <property type="protein sequence ID" value="OVA16762.1"/>
    <property type="molecule type" value="Genomic_DNA"/>
</dbReference>
<dbReference type="PANTHER" id="PTHR36710">
    <property type="entry name" value="PECTINESTERASE INHIBITOR-LIKE"/>
    <property type="match status" value="1"/>
</dbReference>
<dbReference type="GO" id="GO:0046910">
    <property type="term" value="F:pectinesterase inhibitor activity"/>
    <property type="evidence" value="ECO:0007669"/>
    <property type="project" value="InterPro"/>
</dbReference>
<dbReference type="InterPro" id="IPR006501">
    <property type="entry name" value="Pectinesterase_inhib_dom"/>
</dbReference>
<name>A0A200R210_MACCD</name>
<keyword evidence="2" id="KW-1015">Disulfide bond</keyword>
<dbReference type="NCBIfam" id="TIGR01614">
    <property type="entry name" value="PME_inhib"/>
    <property type="match status" value="1"/>
</dbReference>
<dbReference type="InterPro" id="IPR034086">
    <property type="entry name" value="PMEI_plant"/>
</dbReference>
<dbReference type="CDD" id="cd15797">
    <property type="entry name" value="PMEI"/>
    <property type="match status" value="1"/>
</dbReference>
<dbReference type="AlphaFoldDB" id="A0A200R210"/>
<evidence type="ECO:0000256" key="1">
    <source>
        <dbReference type="ARBA" id="ARBA00022729"/>
    </source>
</evidence>
<keyword evidence="1" id="KW-0732">Signal</keyword>
<dbReference type="SUPFAM" id="SSF101148">
    <property type="entry name" value="Plant invertase/pectin methylesterase inhibitor"/>
    <property type="match status" value="1"/>
</dbReference>
<proteinExistence type="inferred from homology"/>
<evidence type="ECO:0000313" key="5">
    <source>
        <dbReference type="EMBL" id="OVA16762.1"/>
    </source>
</evidence>
<dbReference type="Pfam" id="PF04043">
    <property type="entry name" value="PMEI"/>
    <property type="match status" value="1"/>
</dbReference>
<dbReference type="InterPro" id="IPR035513">
    <property type="entry name" value="Invertase/methylesterase_inhib"/>
</dbReference>
<feature type="domain" description="Pectinesterase inhibitor" evidence="4">
    <location>
        <begin position="44"/>
        <end position="179"/>
    </location>
</feature>
<protein>
    <submittedName>
        <fullName evidence="5">Pectinesterase inhibitor domain</fullName>
    </submittedName>
</protein>
<dbReference type="Proteomes" id="UP000195402">
    <property type="component" value="Unassembled WGS sequence"/>
</dbReference>